<reference evidence="2 3" key="1">
    <citation type="submission" date="2019-03" db="EMBL/GenBank/DDBJ databases">
        <title>Genomic Encyclopedia of Type Strains, Phase IV (KMG-IV): sequencing the most valuable type-strain genomes for metagenomic binning, comparative biology and taxonomic classification.</title>
        <authorList>
            <person name="Goeker M."/>
        </authorList>
    </citation>
    <scope>NUCLEOTIDE SEQUENCE [LARGE SCALE GENOMIC DNA]</scope>
    <source>
        <strain evidence="2 3">DSM 45934</strain>
    </source>
</reference>
<evidence type="ECO:0000313" key="3">
    <source>
        <dbReference type="Proteomes" id="UP000295680"/>
    </source>
</evidence>
<feature type="transmembrane region" description="Helical" evidence="1">
    <location>
        <begin position="102"/>
        <end position="128"/>
    </location>
</feature>
<feature type="transmembrane region" description="Helical" evidence="1">
    <location>
        <begin position="70"/>
        <end position="90"/>
    </location>
</feature>
<feature type="transmembrane region" description="Helical" evidence="1">
    <location>
        <begin position="134"/>
        <end position="156"/>
    </location>
</feature>
<dbReference type="EMBL" id="SLWS01000001">
    <property type="protein sequence ID" value="TCO65791.1"/>
    <property type="molecule type" value="Genomic_DNA"/>
</dbReference>
<protein>
    <submittedName>
        <fullName evidence="2">Uncharacterized protein</fullName>
    </submittedName>
</protein>
<name>A0A4R2JYV7_9PSEU</name>
<keyword evidence="3" id="KW-1185">Reference proteome</keyword>
<dbReference type="Proteomes" id="UP000295680">
    <property type="component" value="Unassembled WGS sequence"/>
</dbReference>
<gene>
    <name evidence="2" type="ORF">EV192_1011583</name>
</gene>
<feature type="transmembrane region" description="Helical" evidence="1">
    <location>
        <begin position="163"/>
        <end position="186"/>
    </location>
</feature>
<feature type="transmembrane region" description="Helical" evidence="1">
    <location>
        <begin position="45"/>
        <end position="64"/>
    </location>
</feature>
<organism evidence="2 3">
    <name type="scientific">Actinocrispum wychmicini</name>
    <dbReference type="NCBI Taxonomy" id="1213861"/>
    <lineage>
        <taxon>Bacteria</taxon>
        <taxon>Bacillati</taxon>
        <taxon>Actinomycetota</taxon>
        <taxon>Actinomycetes</taxon>
        <taxon>Pseudonocardiales</taxon>
        <taxon>Pseudonocardiaceae</taxon>
        <taxon>Actinocrispum</taxon>
    </lineage>
</organism>
<sequence>MGILSSVWGVLDSADRHVPPDTFGSCFRIPKVEAMTTALTRLSTWSGLLAGLAIAVIGGLEGFIGETAATSFVIALTPALATPLLVALHTRQARASGRFGELAFFVNLVGLGLYGGAAFALDMVVYYISVPLAAATKVALFGSAAVFAIGSVMFGISMLRTKVFPAIPTWGYTLILAVFAVVGPLPHSPIKSALHVLSGTTLIWLATSLMDRAPQRAPALATS</sequence>
<accession>A0A4R2JYV7</accession>
<keyword evidence="1" id="KW-1133">Transmembrane helix</keyword>
<keyword evidence="1" id="KW-0472">Membrane</keyword>
<evidence type="ECO:0000313" key="2">
    <source>
        <dbReference type="EMBL" id="TCO65791.1"/>
    </source>
</evidence>
<dbReference type="AlphaFoldDB" id="A0A4R2JYV7"/>
<proteinExistence type="predicted"/>
<comment type="caution">
    <text evidence="2">The sequence shown here is derived from an EMBL/GenBank/DDBJ whole genome shotgun (WGS) entry which is preliminary data.</text>
</comment>
<evidence type="ECO:0000256" key="1">
    <source>
        <dbReference type="SAM" id="Phobius"/>
    </source>
</evidence>
<keyword evidence="1" id="KW-0812">Transmembrane</keyword>